<protein>
    <recommendedName>
        <fullName evidence="4">Transposase</fullName>
    </recommendedName>
</protein>
<reference evidence="3" key="1">
    <citation type="journal article" date="2019" name="Int. J. Syst. Evol. Microbiol.">
        <title>The Global Catalogue of Microorganisms (GCM) 10K type strain sequencing project: providing services to taxonomists for standard genome sequencing and annotation.</title>
        <authorList>
            <consortium name="The Broad Institute Genomics Platform"/>
            <consortium name="The Broad Institute Genome Sequencing Center for Infectious Disease"/>
            <person name="Wu L."/>
            <person name="Ma J."/>
        </authorList>
    </citation>
    <scope>NUCLEOTIDE SEQUENCE [LARGE SCALE GENOMIC DNA]</scope>
    <source>
        <strain evidence="3">JCM 16902</strain>
    </source>
</reference>
<comment type="caution">
    <text evidence="2">The sequence shown here is derived from an EMBL/GenBank/DDBJ whole genome shotgun (WGS) entry which is preliminary data.</text>
</comment>
<evidence type="ECO:0000256" key="1">
    <source>
        <dbReference type="SAM" id="MobiDB-lite"/>
    </source>
</evidence>
<feature type="region of interest" description="Disordered" evidence="1">
    <location>
        <begin position="190"/>
        <end position="298"/>
    </location>
</feature>
<feature type="region of interest" description="Disordered" evidence="1">
    <location>
        <begin position="313"/>
        <end position="356"/>
    </location>
</feature>
<name>A0ABP6YYG4_9ACTN</name>
<dbReference type="Proteomes" id="UP001501074">
    <property type="component" value="Unassembled WGS sequence"/>
</dbReference>
<proteinExistence type="predicted"/>
<sequence>MSLPLEEATDELYAVEPGLFTAERTRLAAAARTNGDTVTAKAIGGLRRPTTSAWLVNQLARGERGGQQGRDGRGSGDDIDRLEHLGQELREAQAALDAPRMRELSKKRHQLIAALVRHADRVADNAGQTVSAAVRRELENTLSAAVADEQASRAVMSGRLTRALTYAGFGEVDITEATATPLSVVLPYRARDTDSNTDTDTDTDGTKETAGRSGGMRRSDTKLRDPAVRKEPRSRAERPADREADQQADQKTEQQTARRTRAEELVSTTRSEVAEAEAELRQKEQELTDATSEQSTLQTRLEELQAEVVAVRRQLDAGDRRTSHAERDVNRQERRLKDAGKALERAQSALDRLEPP</sequence>
<organism evidence="2 3">
    <name type="scientific">Kineosporia mesophila</name>
    <dbReference type="NCBI Taxonomy" id="566012"/>
    <lineage>
        <taxon>Bacteria</taxon>
        <taxon>Bacillati</taxon>
        <taxon>Actinomycetota</taxon>
        <taxon>Actinomycetes</taxon>
        <taxon>Kineosporiales</taxon>
        <taxon>Kineosporiaceae</taxon>
        <taxon>Kineosporia</taxon>
    </lineage>
</organism>
<gene>
    <name evidence="2" type="ORF">GCM10022223_04250</name>
</gene>
<accession>A0ABP6YYG4</accession>
<evidence type="ECO:0000313" key="2">
    <source>
        <dbReference type="EMBL" id="GAA3592693.1"/>
    </source>
</evidence>
<evidence type="ECO:0000313" key="3">
    <source>
        <dbReference type="Proteomes" id="UP001501074"/>
    </source>
</evidence>
<feature type="compositionally biased region" description="Basic and acidic residues" evidence="1">
    <location>
        <begin position="313"/>
        <end position="344"/>
    </location>
</feature>
<feature type="compositionally biased region" description="Polar residues" evidence="1">
    <location>
        <begin position="288"/>
        <end position="298"/>
    </location>
</feature>
<evidence type="ECO:0008006" key="4">
    <source>
        <dbReference type="Google" id="ProtNLM"/>
    </source>
</evidence>
<feature type="compositionally biased region" description="Basic and acidic residues" evidence="1">
    <location>
        <begin position="217"/>
        <end position="252"/>
    </location>
</feature>
<dbReference type="EMBL" id="BAAAZO010000001">
    <property type="protein sequence ID" value="GAA3592693.1"/>
    <property type="molecule type" value="Genomic_DNA"/>
</dbReference>
<dbReference type="RefSeq" id="WP_231485052.1">
    <property type="nucleotide sequence ID" value="NZ_BAAAZO010000001.1"/>
</dbReference>
<keyword evidence="3" id="KW-1185">Reference proteome</keyword>